<dbReference type="InterPro" id="IPR027417">
    <property type="entry name" value="P-loop_NTPase"/>
</dbReference>
<dbReference type="SUPFAM" id="SSF52540">
    <property type="entry name" value="P-loop containing nucleoside triphosphate hydrolases"/>
    <property type="match status" value="1"/>
</dbReference>
<feature type="domain" description="CobQ/CobB/MinD/ParA nucleotide binding" evidence="1">
    <location>
        <begin position="157"/>
        <end position="367"/>
    </location>
</feature>
<gene>
    <name evidence="2" type="primary">minD1</name>
    <name evidence="2" type="ORF">FIV01_02900</name>
</gene>
<evidence type="ECO:0000313" key="3">
    <source>
        <dbReference type="Proteomes" id="UP000326936"/>
    </source>
</evidence>
<name>A0A5P9CGE7_9VIBR</name>
<dbReference type="KEGG" id="vaq:FIV01_02900"/>
<dbReference type="Gene3D" id="3.40.50.300">
    <property type="entry name" value="P-loop containing nucleotide triphosphate hydrolases"/>
    <property type="match status" value="1"/>
</dbReference>
<dbReference type="InterPro" id="IPR002586">
    <property type="entry name" value="CobQ/CobB/MinD/ParA_Nub-bd_dom"/>
</dbReference>
<dbReference type="GO" id="GO:0005524">
    <property type="term" value="F:ATP binding"/>
    <property type="evidence" value="ECO:0007669"/>
    <property type="project" value="TreeGrafter"/>
</dbReference>
<dbReference type="OrthoDB" id="5813333at2"/>
<dbReference type="EMBL" id="CP045350">
    <property type="protein sequence ID" value="QFT25388.1"/>
    <property type="molecule type" value="Genomic_DNA"/>
</dbReference>
<dbReference type="InterPro" id="IPR050625">
    <property type="entry name" value="ParA/MinD_ATPase"/>
</dbReference>
<reference evidence="2 3" key="1">
    <citation type="submission" date="2019-10" db="EMBL/GenBank/DDBJ databases">
        <title>Complete genome sequence of Vibrio sp. strain THAF100, isolated from non-filtered water from the water column of tank 6 of a marine aquarium containing stony-coral fragments. Water maintained at 26 degree C.</title>
        <authorList>
            <person name="Ruckert C."/>
            <person name="Franco A."/>
            <person name="Kalinowski J."/>
            <person name="Glaeser S."/>
        </authorList>
    </citation>
    <scope>NUCLEOTIDE SEQUENCE [LARGE SCALE GENOMIC DNA]</scope>
    <source>
        <strain evidence="2 3">THAF100</strain>
    </source>
</reference>
<dbReference type="Proteomes" id="UP000326936">
    <property type="component" value="Chromosome"/>
</dbReference>
<dbReference type="GO" id="GO:0016887">
    <property type="term" value="F:ATP hydrolysis activity"/>
    <property type="evidence" value="ECO:0007669"/>
    <property type="project" value="TreeGrafter"/>
</dbReference>
<sequence length="409" mass="45837">MGNEVKISSNGECYIRLKTNLTIWVFYSLDSFQVHINQELSKCENLSFEMIPLNGVTISNLTHLPQPDLIFVEAGPNWAKKITELQQFEGPEFHDLGRDASLIVFGNENDSGALKIALRVGASDFISDKALLDELAPLLKNIAEAKVANYHLGELLVFMNTKGGSGASMIALHTGVMLARQYPNKVLLLDLDMQFGAIEDYLNIDESHQYGLADLLAEVDDLDKMSLTSLVTKHESGLHTIGFKRENSKDSYEKAEHLNRLIPILLEHYPYVIVDMSRGLERIFSSVISPATKIFLVSQQSLVALKNASQLMKALVLEFGVAREQIEVIVNRYEKRRSTSLKDVVNIIGNVRVHTIPNDFKVARESANLGRPCIRVKHNSLITKSVKRKITSLILGKEEPASWYKKLFS</sequence>
<evidence type="ECO:0000313" key="2">
    <source>
        <dbReference type="EMBL" id="QFT25388.1"/>
    </source>
</evidence>
<dbReference type="GO" id="GO:0009898">
    <property type="term" value="C:cytoplasmic side of plasma membrane"/>
    <property type="evidence" value="ECO:0007669"/>
    <property type="project" value="TreeGrafter"/>
</dbReference>
<protein>
    <submittedName>
        <fullName evidence="2">Septum site-determining protein MinD</fullName>
    </submittedName>
</protein>
<dbReference type="Pfam" id="PF01656">
    <property type="entry name" value="CbiA"/>
    <property type="match status" value="1"/>
</dbReference>
<organism evidence="2 3">
    <name type="scientific">Vibrio aquimaris</name>
    <dbReference type="NCBI Taxonomy" id="2587862"/>
    <lineage>
        <taxon>Bacteria</taxon>
        <taxon>Pseudomonadati</taxon>
        <taxon>Pseudomonadota</taxon>
        <taxon>Gammaproteobacteria</taxon>
        <taxon>Vibrionales</taxon>
        <taxon>Vibrionaceae</taxon>
        <taxon>Vibrio</taxon>
    </lineage>
</organism>
<evidence type="ECO:0000259" key="1">
    <source>
        <dbReference type="Pfam" id="PF01656"/>
    </source>
</evidence>
<dbReference type="GO" id="GO:0051782">
    <property type="term" value="P:negative regulation of cell division"/>
    <property type="evidence" value="ECO:0007669"/>
    <property type="project" value="TreeGrafter"/>
</dbReference>
<dbReference type="RefSeq" id="WP_152429645.1">
    <property type="nucleotide sequence ID" value="NZ_CBCSDK010000003.1"/>
</dbReference>
<keyword evidence="3" id="KW-1185">Reference proteome</keyword>
<dbReference type="AlphaFoldDB" id="A0A5P9CGE7"/>
<dbReference type="PANTHER" id="PTHR43384">
    <property type="entry name" value="SEPTUM SITE-DETERMINING PROTEIN MIND HOMOLOG, CHLOROPLASTIC-RELATED"/>
    <property type="match status" value="1"/>
</dbReference>
<dbReference type="PANTHER" id="PTHR43384:SF13">
    <property type="entry name" value="SLR0110 PROTEIN"/>
    <property type="match status" value="1"/>
</dbReference>
<dbReference type="GO" id="GO:0005829">
    <property type="term" value="C:cytosol"/>
    <property type="evidence" value="ECO:0007669"/>
    <property type="project" value="TreeGrafter"/>
</dbReference>
<accession>A0A5P9CGE7</accession>
<proteinExistence type="predicted"/>